<reference evidence="2 3" key="1">
    <citation type="submission" date="2014-04" db="EMBL/GenBank/DDBJ databases">
        <authorList>
            <consortium name="International Citrus Genome Consortium"/>
            <person name="Gmitter F."/>
            <person name="Chen C."/>
            <person name="Farmerie W."/>
            <person name="Harkins T."/>
            <person name="Desany B."/>
            <person name="Mohiuddin M."/>
            <person name="Kodira C."/>
            <person name="Borodovsky M."/>
            <person name="Lomsadze A."/>
            <person name="Burns P."/>
            <person name="Jenkins J."/>
            <person name="Prochnik S."/>
            <person name="Shu S."/>
            <person name="Chapman J."/>
            <person name="Pitluck S."/>
            <person name="Schmutz J."/>
            <person name="Rokhsar D."/>
        </authorList>
    </citation>
    <scope>NUCLEOTIDE SEQUENCE</scope>
</reference>
<dbReference type="AlphaFoldDB" id="A0A067DCN1"/>
<evidence type="ECO:0000256" key="1">
    <source>
        <dbReference type="SAM" id="Phobius"/>
    </source>
</evidence>
<organism evidence="2 3">
    <name type="scientific">Citrus sinensis</name>
    <name type="common">Sweet orange</name>
    <name type="synonym">Citrus aurantium var. sinensis</name>
    <dbReference type="NCBI Taxonomy" id="2711"/>
    <lineage>
        <taxon>Eukaryota</taxon>
        <taxon>Viridiplantae</taxon>
        <taxon>Streptophyta</taxon>
        <taxon>Embryophyta</taxon>
        <taxon>Tracheophyta</taxon>
        <taxon>Spermatophyta</taxon>
        <taxon>Magnoliopsida</taxon>
        <taxon>eudicotyledons</taxon>
        <taxon>Gunneridae</taxon>
        <taxon>Pentapetalae</taxon>
        <taxon>rosids</taxon>
        <taxon>malvids</taxon>
        <taxon>Sapindales</taxon>
        <taxon>Rutaceae</taxon>
        <taxon>Aurantioideae</taxon>
        <taxon>Citrus</taxon>
    </lineage>
</organism>
<sequence>MEAEYVDLSIFYVFWELLKNPKCSAGPVSFYFLDTSLHLLVFGIIRFYFYVRYDSYVGLQLLLMLFVFEFEVNGEIDQIVSSQ</sequence>
<evidence type="ECO:0000313" key="3">
    <source>
        <dbReference type="Proteomes" id="UP000027120"/>
    </source>
</evidence>
<keyword evidence="3" id="KW-1185">Reference proteome</keyword>
<protein>
    <submittedName>
        <fullName evidence="2">Uncharacterized protein</fullName>
    </submittedName>
</protein>
<keyword evidence="1" id="KW-0472">Membrane</keyword>
<evidence type="ECO:0000313" key="2">
    <source>
        <dbReference type="EMBL" id="KDO36396.1"/>
    </source>
</evidence>
<gene>
    <name evidence="2" type="ORF">CISIN_1g034800mg</name>
</gene>
<dbReference type="EMBL" id="KK794614">
    <property type="protein sequence ID" value="KDO36396.1"/>
    <property type="molecule type" value="Genomic_DNA"/>
</dbReference>
<name>A0A067DCN1_CITSI</name>
<keyword evidence="1" id="KW-0812">Transmembrane</keyword>
<proteinExistence type="predicted"/>
<dbReference type="Proteomes" id="UP000027120">
    <property type="component" value="Unassembled WGS sequence"/>
</dbReference>
<feature type="transmembrane region" description="Helical" evidence="1">
    <location>
        <begin position="28"/>
        <end position="49"/>
    </location>
</feature>
<keyword evidence="1" id="KW-1133">Transmembrane helix</keyword>
<accession>A0A067DCN1</accession>